<evidence type="ECO:0000256" key="7">
    <source>
        <dbReference type="ARBA" id="ARBA00022842"/>
    </source>
</evidence>
<dbReference type="PANTHER" id="PTHR13697">
    <property type="entry name" value="PHOSPHOFRUCTOKINASE"/>
    <property type="match status" value="1"/>
</dbReference>
<evidence type="ECO:0000256" key="9">
    <source>
        <dbReference type="ARBA" id="ARBA00038478"/>
    </source>
</evidence>
<keyword evidence="7" id="KW-0460">Magnesium</keyword>
<evidence type="ECO:0000256" key="2">
    <source>
        <dbReference type="ARBA" id="ARBA00004679"/>
    </source>
</evidence>
<dbReference type="NCBIfam" id="NF010675">
    <property type="entry name" value="PRK14072.1"/>
    <property type="match status" value="1"/>
</dbReference>
<name>A0A845DTR2_9BACI</name>
<protein>
    <submittedName>
        <fullName evidence="11">Diphosphate--fructose-6-phosphate 1-phosphotransferase</fullName>
        <ecNumber evidence="11">2.7.1.90</ecNumber>
    </submittedName>
</protein>
<dbReference type="PIRSF" id="PIRSF036483">
    <property type="entry name" value="PFK_XF0274"/>
    <property type="match status" value="1"/>
</dbReference>
<dbReference type="GO" id="GO:0047334">
    <property type="term" value="F:diphosphate-fructose-6-phosphate 1-phosphotransferase activity"/>
    <property type="evidence" value="ECO:0007669"/>
    <property type="project" value="UniProtKB-EC"/>
</dbReference>
<dbReference type="UniPathway" id="UPA00109">
    <property type="reaction ID" value="UER00182"/>
</dbReference>
<dbReference type="GO" id="GO:0030388">
    <property type="term" value="P:fructose 1,6-bisphosphate metabolic process"/>
    <property type="evidence" value="ECO:0007669"/>
    <property type="project" value="TreeGrafter"/>
</dbReference>
<dbReference type="PRINTS" id="PR00476">
    <property type="entry name" value="PHFRCTKINASE"/>
</dbReference>
<dbReference type="GO" id="GO:0042802">
    <property type="term" value="F:identical protein binding"/>
    <property type="evidence" value="ECO:0007669"/>
    <property type="project" value="TreeGrafter"/>
</dbReference>
<dbReference type="GO" id="GO:0005524">
    <property type="term" value="F:ATP binding"/>
    <property type="evidence" value="ECO:0007669"/>
    <property type="project" value="TreeGrafter"/>
</dbReference>
<dbReference type="RefSeq" id="WP_160838055.1">
    <property type="nucleotide sequence ID" value="NZ_WMET01000003.1"/>
</dbReference>
<evidence type="ECO:0000256" key="5">
    <source>
        <dbReference type="ARBA" id="ARBA00022723"/>
    </source>
</evidence>
<evidence type="ECO:0000256" key="6">
    <source>
        <dbReference type="ARBA" id="ARBA00022777"/>
    </source>
</evidence>
<accession>A0A845DTR2</accession>
<gene>
    <name evidence="11" type="ORF">GLW04_13285</name>
</gene>
<comment type="similarity">
    <text evidence="9">Belongs to the phosphofructokinase type A (PFKA) family.</text>
</comment>
<sequence length="388" mass="43185">MKHVAVGQAGGPTAVINATLAGFVDSVKERCRLTFIEGGYKGLVEENFLAGDEETVEWIKENRFVPGACLQSGRYPFEKEEICEAVRSLKKNNIDTLVFIGGNGTMEALFKVKKEAERQDWPLQVIGLPKTVDNDLGGTDHAPGFASAAKYIAKTTKDLSRDLYAMKNFEQVRVLETMGRNAGWLAAAAGAWKEYEEEGPHFTALPEQPLNRHQLLKTVQQALDDFGYALIVVSEGVQWEEGSQIELNHVDGRTVLGGISKQISEFIGEELKVNTRAELLGMNQRADTSSLSTTDSNEAYRIGEEGGNWVFQEYDKVMAAVGRRSDVCYTIEIIPVKLETVIAEGERLLPAAFIKDRNAYYEWLAPLMGGDRLTYPPLSKRRVQYSEY</sequence>
<evidence type="ECO:0000256" key="4">
    <source>
        <dbReference type="ARBA" id="ARBA00022679"/>
    </source>
</evidence>
<dbReference type="GO" id="GO:0046872">
    <property type="term" value="F:metal ion binding"/>
    <property type="evidence" value="ECO:0007669"/>
    <property type="project" value="UniProtKB-KW"/>
</dbReference>
<dbReference type="GO" id="GO:0005945">
    <property type="term" value="C:6-phosphofructokinase complex"/>
    <property type="evidence" value="ECO:0007669"/>
    <property type="project" value="TreeGrafter"/>
</dbReference>
<keyword evidence="4 11" id="KW-0808">Transferase</keyword>
<dbReference type="SUPFAM" id="SSF53784">
    <property type="entry name" value="Phosphofructokinase"/>
    <property type="match status" value="1"/>
</dbReference>
<dbReference type="AlphaFoldDB" id="A0A845DTR2"/>
<comment type="caution">
    <text evidence="11">The sequence shown here is derived from an EMBL/GenBank/DDBJ whole genome shotgun (WGS) entry which is preliminary data.</text>
</comment>
<dbReference type="GO" id="GO:0016208">
    <property type="term" value="F:AMP binding"/>
    <property type="evidence" value="ECO:0007669"/>
    <property type="project" value="TreeGrafter"/>
</dbReference>
<dbReference type="EC" id="2.7.1.90" evidence="11"/>
<comment type="cofactor">
    <cofactor evidence="1">
        <name>Mg(2+)</name>
        <dbReference type="ChEBI" id="CHEBI:18420"/>
    </cofactor>
</comment>
<evidence type="ECO:0000259" key="10">
    <source>
        <dbReference type="Pfam" id="PF00365"/>
    </source>
</evidence>
<feature type="domain" description="Phosphofructokinase" evidence="10">
    <location>
        <begin position="4"/>
        <end position="303"/>
    </location>
</feature>
<evidence type="ECO:0000313" key="11">
    <source>
        <dbReference type="EMBL" id="MYL20870.1"/>
    </source>
</evidence>
<dbReference type="InterPro" id="IPR022953">
    <property type="entry name" value="ATP_PFK"/>
</dbReference>
<keyword evidence="3" id="KW-0963">Cytoplasm</keyword>
<keyword evidence="6" id="KW-0418">Kinase</keyword>
<dbReference type="InterPro" id="IPR035966">
    <property type="entry name" value="PKF_sf"/>
</dbReference>
<dbReference type="GO" id="GO:0003872">
    <property type="term" value="F:6-phosphofructokinase activity"/>
    <property type="evidence" value="ECO:0007669"/>
    <property type="project" value="InterPro"/>
</dbReference>
<dbReference type="InterPro" id="IPR000023">
    <property type="entry name" value="Phosphofructokinase_dom"/>
</dbReference>
<keyword evidence="8" id="KW-0324">Glycolysis</keyword>
<dbReference type="PANTHER" id="PTHR13697:SF52">
    <property type="entry name" value="ATP-DEPENDENT 6-PHOSPHOFRUCTOKINASE 3"/>
    <property type="match status" value="1"/>
</dbReference>
<dbReference type="GO" id="GO:0061621">
    <property type="term" value="P:canonical glycolysis"/>
    <property type="evidence" value="ECO:0007669"/>
    <property type="project" value="TreeGrafter"/>
</dbReference>
<dbReference type="GO" id="GO:0048029">
    <property type="term" value="F:monosaccharide binding"/>
    <property type="evidence" value="ECO:0007669"/>
    <property type="project" value="TreeGrafter"/>
</dbReference>
<dbReference type="Proteomes" id="UP000460949">
    <property type="component" value="Unassembled WGS sequence"/>
</dbReference>
<reference evidence="11 12" key="1">
    <citation type="submission" date="2019-11" db="EMBL/GenBank/DDBJ databases">
        <title>Genome sequences of 17 halophilic strains isolated from different environments.</title>
        <authorList>
            <person name="Furrow R.E."/>
        </authorList>
    </citation>
    <scope>NUCLEOTIDE SEQUENCE [LARGE SCALE GENOMIC DNA]</scope>
    <source>
        <strain evidence="11 12">22511_23_Filter</strain>
    </source>
</reference>
<evidence type="ECO:0000256" key="8">
    <source>
        <dbReference type="ARBA" id="ARBA00023152"/>
    </source>
</evidence>
<evidence type="ECO:0000256" key="3">
    <source>
        <dbReference type="ARBA" id="ARBA00022490"/>
    </source>
</evidence>
<dbReference type="Gene3D" id="3.40.50.460">
    <property type="entry name" value="Phosphofructokinase domain"/>
    <property type="match status" value="1"/>
</dbReference>
<dbReference type="Gene3D" id="3.40.50.450">
    <property type="match status" value="1"/>
</dbReference>
<evidence type="ECO:0000313" key="12">
    <source>
        <dbReference type="Proteomes" id="UP000460949"/>
    </source>
</evidence>
<dbReference type="Pfam" id="PF00365">
    <property type="entry name" value="PFK"/>
    <property type="match status" value="1"/>
</dbReference>
<organism evidence="11 12">
    <name type="scientific">Halobacillus litoralis</name>
    <dbReference type="NCBI Taxonomy" id="45668"/>
    <lineage>
        <taxon>Bacteria</taxon>
        <taxon>Bacillati</taxon>
        <taxon>Bacillota</taxon>
        <taxon>Bacilli</taxon>
        <taxon>Bacillales</taxon>
        <taxon>Bacillaceae</taxon>
        <taxon>Halobacillus</taxon>
    </lineage>
</organism>
<evidence type="ECO:0000256" key="1">
    <source>
        <dbReference type="ARBA" id="ARBA00001946"/>
    </source>
</evidence>
<proteinExistence type="inferred from homology"/>
<comment type="pathway">
    <text evidence="2">Carbohydrate degradation; glycolysis; D-glyceraldehyde 3-phosphate and glycerone phosphate from D-glucose: step 3/4.</text>
</comment>
<dbReference type="EMBL" id="WMET01000003">
    <property type="protein sequence ID" value="MYL20870.1"/>
    <property type="molecule type" value="Genomic_DNA"/>
</dbReference>
<dbReference type="GO" id="GO:0006002">
    <property type="term" value="P:fructose 6-phosphate metabolic process"/>
    <property type="evidence" value="ECO:0007669"/>
    <property type="project" value="InterPro"/>
</dbReference>
<dbReference type="GO" id="GO:0070095">
    <property type="term" value="F:fructose-6-phosphate binding"/>
    <property type="evidence" value="ECO:0007669"/>
    <property type="project" value="TreeGrafter"/>
</dbReference>
<keyword evidence="5" id="KW-0479">Metal-binding</keyword>